<keyword evidence="3" id="KW-1185">Reference proteome</keyword>
<proteinExistence type="predicted"/>
<gene>
    <name evidence="2" type="ORF">RFI_33164</name>
</gene>
<feature type="transmembrane region" description="Helical" evidence="1">
    <location>
        <begin position="268"/>
        <end position="291"/>
    </location>
</feature>
<reference evidence="2 3" key="1">
    <citation type="journal article" date="2013" name="Curr. Biol.">
        <title>The Genome of the Foraminiferan Reticulomyxa filosa.</title>
        <authorList>
            <person name="Glockner G."/>
            <person name="Hulsmann N."/>
            <person name="Schleicher M."/>
            <person name="Noegel A.A."/>
            <person name="Eichinger L."/>
            <person name="Gallinger C."/>
            <person name="Pawlowski J."/>
            <person name="Sierra R."/>
            <person name="Euteneuer U."/>
            <person name="Pillet L."/>
            <person name="Moustafa A."/>
            <person name="Platzer M."/>
            <person name="Groth M."/>
            <person name="Szafranski K."/>
            <person name="Schliwa M."/>
        </authorList>
    </citation>
    <scope>NUCLEOTIDE SEQUENCE [LARGE SCALE GENOMIC DNA]</scope>
</reference>
<comment type="caution">
    <text evidence="2">The sequence shown here is derived from an EMBL/GenBank/DDBJ whole genome shotgun (WGS) entry which is preliminary data.</text>
</comment>
<name>X6LS68_RETFI</name>
<dbReference type="EMBL" id="ASPP01029656">
    <property type="protein sequence ID" value="ETO04236.1"/>
    <property type="molecule type" value="Genomic_DNA"/>
</dbReference>
<dbReference type="AlphaFoldDB" id="X6LS68"/>
<feature type="transmembrane region" description="Helical" evidence="1">
    <location>
        <begin position="311"/>
        <end position="332"/>
    </location>
</feature>
<feature type="non-terminal residue" evidence="2">
    <location>
        <position position="1"/>
    </location>
</feature>
<organism evidence="2 3">
    <name type="scientific">Reticulomyxa filosa</name>
    <dbReference type="NCBI Taxonomy" id="46433"/>
    <lineage>
        <taxon>Eukaryota</taxon>
        <taxon>Sar</taxon>
        <taxon>Rhizaria</taxon>
        <taxon>Retaria</taxon>
        <taxon>Foraminifera</taxon>
        <taxon>Monothalamids</taxon>
        <taxon>Reticulomyxidae</taxon>
        <taxon>Reticulomyxa</taxon>
    </lineage>
</organism>
<protein>
    <submittedName>
        <fullName evidence="2">Uncharacterized protein</fullName>
    </submittedName>
</protein>
<evidence type="ECO:0000313" key="2">
    <source>
        <dbReference type="EMBL" id="ETO04236.1"/>
    </source>
</evidence>
<sequence>SSSSSSSSKTHAKGWKKSLLNFSYVSFDFVSYSELYVYAGIGGGGAALALLVFMLLFFMEVRRYGILRYLDGRRDDARNQYFHSFVGTIIYGHGYLKSVNSSISMIMRILCDTFFLSVCDKLIMLLCCTDDGYLRIDESIVCWKDRHLKIGTCALILLAYYIPFSVMVAPMLVENENDNNNSTDGVAYYSLTSTIEFIKPYLSVVTLSKSFMLISTQLISQGKIVGTVVSQLIACVSLFAITMLWSWNNLNVEKYSSVNKPSFPYGVNIIKAIAFLAGAVGCVIELLFYYGKLPHAFGIIHFDANNADVELLLFFVLLAALAAFLYFIFLRLEVRQYLKPLRFQSQDSTINISSNQSLSMIAFDAITNNWFWS</sequence>
<feature type="transmembrane region" description="Helical" evidence="1">
    <location>
        <begin position="224"/>
        <end position="247"/>
    </location>
</feature>
<evidence type="ECO:0000256" key="1">
    <source>
        <dbReference type="SAM" id="Phobius"/>
    </source>
</evidence>
<keyword evidence="1" id="KW-1133">Transmembrane helix</keyword>
<keyword evidence="1" id="KW-0812">Transmembrane</keyword>
<feature type="transmembrane region" description="Helical" evidence="1">
    <location>
        <begin position="35"/>
        <end position="58"/>
    </location>
</feature>
<keyword evidence="1" id="KW-0472">Membrane</keyword>
<accession>X6LS68</accession>
<feature type="transmembrane region" description="Helical" evidence="1">
    <location>
        <begin position="153"/>
        <end position="173"/>
    </location>
</feature>
<evidence type="ECO:0000313" key="3">
    <source>
        <dbReference type="Proteomes" id="UP000023152"/>
    </source>
</evidence>
<dbReference type="Proteomes" id="UP000023152">
    <property type="component" value="Unassembled WGS sequence"/>
</dbReference>